<dbReference type="InterPro" id="IPR011008">
    <property type="entry name" value="Dimeric_a/b-barrel"/>
</dbReference>
<keyword evidence="2" id="KW-1185">Reference proteome</keyword>
<gene>
    <name evidence="1" type="ORF">QCA50_001110</name>
</gene>
<sequence length="217" mass="23180">MSAEPKFGLFVPLTAKPDQSQATYEFLLKGYEIVEATEPETLQWFAVKVSEADAKYIIFDTSAAESGRQAHLEGQVADALMKNKETLLVAGEEGVNIGFVDILASKVIKPTGAAGLAKGLQAGLSVLFKAKDGQADALKNLLTGAVDLINEETFTPVWYAFQFAGTNEFAIVDFFENDEGREKHLAGKVAAALISSAPELIDGNLNISKVTPLAAKV</sequence>
<comment type="caution">
    <text evidence="1">The sequence shown here is derived from an EMBL/GenBank/DDBJ whole genome shotgun (WGS) entry which is preliminary data.</text>
</comment>
<organism evidence="1 2">
    <name type="scientific">Cerrena zonata</name>
    <dbReference type="NCBI Taxonomy" id="2478898"/>
    <lineage>
        <taxon>Eukaryota</taxon>
        <taxon>Fungi</taxon>
        <taxon>Dikarya</taxon>
        <taxon>Basidiomycota</taxon>
        <taxon>Agaricomycotina</taxon>
        <taxon>Agaricomycetes</taxon>
        <taxon>Polyporales</taxon>
        <taxon>Cerrenaceae</taxon>
        <taxon>Cerrena</taxon>
    </lineage>
</organism>
<proteinExistence type="predicted"/>
<protein>
    <submittedName>
        <fullName evidence="1">Uncharacterized protein</fullName>
    </submittedName>
</protein>
<dbReference type="SUPFAM" id="SSF54909">
    <property type="entry name" value="Dimeric alpha+beta barrel"/>
    <property type="match status" value="2"/>
</dbReference>
<evidence type="ECO:0000313" key="1">
    <source>
        <dbReference type="EMBL" id="KAK7696453.1"/>
    </source>
</evidence>
<name>A0AAW0GZ22_9APHY</name>
<dbReference type="AlphaFoldDB" id="A0AAW0GZ22"/>
<reference evidence="1 2" key="1">
    <citation type="submission" date="2022-09" db="EMBL/GenBank/DDBJ databases">
        <authorList>
            <person name="Palmer J.M."/>
        </authorList>
    </citation>
    <scope>NUCLEOTIDE SEQUENCE [LARGE SCALE GENOMIC DNA]</scope>
    <source>
        <strain evidence="1 2">DSM 7382</strain>
    </source>
</reference>
<dbReference type="EMBL" id="JASBNA010000001">
    <property type="protein sequence ID" value="KAK7696453.1"/>
    <property type="molecule type" value="Genomic_DNA"/>
</dbReference>
<evidence type="ECO:0000313" key="2">
    <source>
        <dbReference type="Proteomes" id="UP001385951"/>
    </source>
</evidence>
<accession>A0AAW0GZ22</accession>
<dbReference type="Gene3D" id="3.30.70.100">
    <property type="match status" value="2"/>
</dbReference>
<dbReference type="Proteomes" id="UP001385951">
    <property type="component" value="Unassembled WGS sequence"/>
</dbReference>